<dbReference type="PaxDb" id="4113-PGSC0003DMT400091014"/>
<keyword evidence="2 3" id="KW-0802">TPR repeat</keyword>
<evidence type="ECO:0000256" key="3">
    <source>
        <dbReference type="PROSITE-ProRule" id="PRU00339"/>
    </source>
</evidence>
<evidence type="ECO:0000256" key="2">
    <source>
        <dbReference type="ARBA" id="ARBA00022803"/>
    </source>
</evidence>
<dbReference type="SMART" id="SM00028">
    <property type="entry name" value="TPR"/>
    <property type="match status" value="6"/>
</dbReference>
<keyword evidence="6" id="KW-1185">Reference proteome</keyword>
<dbReference type="Gene3D" id="1.25.40.10">
    <property type="entry name" value="Tetratricopeptide repeat domain"/>
    <property type="match status" value="1"/>
</dbReference>
<dbReference type="Pfam" id="PF07719">
    <property type="entry name" value="TPR_2"/>
    <property type="match status" value="1"/>
</dbReference>
<dbReference type="PANTHER" id="PTHR46050:SF22">
    <property type="entry name" value="TPR REPEAT-CONTAINING THIOREDOXIN TTL1-LIKE"/>
    <property type="match status" value="1"/>
</dbReference>
<dbReference type="PANTHER" id="PTHR46050">
    <property type="entry name" value="TPR REPEAT-CONTAINING THIOREDOXIN"/>
    <property type="match status" value="1"/>
</dbReference>
<dbReference type="EnsemblPlants" id="PGSC0003DMT400091014">
    <property type="protein sequence ID" value="PGSC0003DMT400091014"/>
    <property type="gene ID" value="PGSC0003DMG400040585"/>
</dbReference>
<dbReference type="Gene3D" id="3.40.30.10">
    <property type="entry name" value="Glutaredoxin"/>
    <property type="match status" value="1"/>
</dbReference>
<feature type="repeat" description="TPR" evidence="3">
    <location>
        <begin position="141"/>
        <end position="174"/>
    </location>
</feature>
<organism evidence="5 6">
    <name type="scientific">Solanum tuberosum</name>
    <name type="common">Potato</name>
    <dbReference type="NCBI Taxonomy" id="4113"/>
    <lineage>
        <taxon>Eukaryota</taxon>
        <taxon>Viridiplantae</taxon>
        <taxon>Streptophyta</taxon>
        <taxon>Embryophyta</taxon>
        <taxon>Tracheophyta</taxon>
        <taxon>Spermatophyta</taxon>
        <taxon>Magnoliopsida</taxon>
        <taxon>eudicotyledons</taxon>
        <taxon>Gunneridae</taxon>
        <taxon>Pentapetalae</taxon>
        <taxon>asterids</taxon>
        <taxon>lamiids</taxon>
        <taxon>Solanales</taxon>
        <taxon>Solanaceae</taxon>
        <taxon>Solanoideae</taxon>
        <taxon>Solaneae</taxon>
        <taxon>Solanum</taxon>
    </lineage>
</organism>
<dbReference type="SUPFAM" id="SSF48452">
    <property type="entry name" value="TPR-like"/>
    <property type="match status" value="2"/>
</dbReference>
<dbReference type="InterPro" id="IPR013105">
    <property type="entry name" value="TPR_2"/>
</dbReference>
<reference evidence="5" key="2">
    <citation type="submission" date="2015-06" db="UniProtKB">
        <authorList>
            <consortium name="EnsemblPlants"/>
        </authorList>
    </citation>
    <scope>IDENTIFICATION</scope>
    <source>
        <strain evidence="5">DM1-3 516 R44</strain>
    </source>
</reference>
<dbReference type="Proteomes" id="UP000011115">
    <property type="component" value="Unassembled WGS sequence"/>
</dbReference>
<dbReference type="InterPro" id="IPR036249">
    <property type="entry name" value="Thioredoxin-like_sf"/>
</dbReference>
<dbReference type="Pfam" id="PF13174">
    <property type="entry name" value="TPR_6"/>
    <property type="match status" value="1"/>
</dbReference>
<evidence type="ECO:0000259" key="4">
    <source>
        <dbReference type="Pfam" id="PF00085"/>
    </source>
</evidence>
<proteinExistence type="predicted"/>
<accession>M1DLQ2</accession>
<evidence type="ECO:0000313" key="5">
    <source>
        <dbReference type="EnsemblPlants" id="PGSC0003DMT400091014"/>
    </source>
</evidence>
<dbReference type="STRING" id="4113.M1DLQ2"/>
<dbReference type="eggNOG" id="KOG0907">
    <property type="taxonomic scope" value="Eukaryota"/>
</dbReference>
<protein>
    <submittedName>
        <fullName evidence="5">Small glutamine-rich tetratricopeptide repeat-containing protein A</fullName>
    </submittedName>
</protein>
<dbReference type="Pfam" id="PF00085">
    <property type="entry name" value="Thioredoxin"/>
    <property type="match status" value="1"/>
</dbReference>
<evidence type="ECO:0000313" key="6">
    <source>
        <dbReference type="Proteomes" id="UP000011115"/>
    </source>
</evidence>
<feature type="domain" description="Thioredoxin" evidence="4">
    <location>
        <begin position="509"/>
        <end position="600"/>
    </location>
</feature>
<dbReference type="InParanoid" id="M1DLQ2"/>
<feature type="repeat" description="TPR" evidence="3">
    <location>
        <begin position="332"/>
        <end position="365"/>
    </location>
</feature>
<dbReference type="Gramene" id="PGSC0003DMT400091014">
    <property type="protein sequence ID" value="PGSC0003DMT400091014"/>
    <property type="gene ID" value="PGSC0003DMG400040585"/>
</dbReference>
<dbReference type="eggNOG" id="KOG1124">
    <property type="taxonomic scope" value="Eukaryota"/>
</dbReference>
<name>M1DLQ2_SOLTU</name>
<reference evidence="6" key="1">
    <citation type="journal article" date="2011" name="Nature">
        <title>Genome sequence and analysis of the tuber crop potato.</title>
        <authorList>
            <consortium name="The Potato Genome Sequencing Consortium"/>
        </authorList>
    </citation>
    <scope>NUCLEOTIDE SEQUENCE [LARGE SCALE GENOMIC DNA]</scope>
    <source>
        <strain evidence="6">cv. DM1-3 516 R44</strain>
    </source>
</reference>
<dbReference type="InterPro" id="IPR011990">
    <property type="entry name" value="TPR-like_helical_dom_sf"/>
</dbReference>
<sequence>MSGRKKKSVYAVGSSSLADEMKNSLKFEEDDELRRNSGKFTSVSSQNVHSVNFAMSGRKKKSVYAVGSSSLADEMKNSLKFEEDDELRRNSGKFTSVSSQNVHSVNFAISGSKKKKFNEVGSKKKTVNEGKSASVEEAMTPAELNIKGCEYYEKGDYEQALTFFDKAIASSPDNGPLHCNRAGPLIGLMRYSEAIKECEEAIRLAPTYFRAHERLGTFLLCLGQVENARKHLCFQGHKPDEATSLKLQEVSKHIKKCTNARKLEDWPTMLKEAKAAINSGAELSSQLFACQAEAHLKLHQLDEARACMHTAMLCDPSAPAYKSKHFGILTEAYIYFVLSQIHTAFGRFDKACTAIERAARVDPQNAEVIRLLKKMKLVGKGPFRGNDLFHAGRYTEACSAYDEELTLDSSNSILYCDRAACWSKLGEWEKSLADSNQALFIQPDYTKALSRRAISNLKLERWADAVRDYKSLRQEHPDDRDIADFLSHARAELKKSRREGKMELVSDLEKFQAAIASGVSVVLFKEISNLQCSEMSSVVDALSTKYYSSVRFLKVDVELSPAIAASVNITTVPRVTIHKKGSRMSQLTIPRTDLLESMIKKVIFAPN</sequence>
<dbReference type="PROSITE" id="PS50005">
    <property type="entry name" value="TPR"/>
    <property type="match status" value="2"/>
</dbReference>
<evidence type="ECO:0000256" key="1">
    <source>
        <dbReference type="ARBA" id="ARBA00022737"/>
    </source>
</evidence>
<keyword evidence="1" id="KW-0677">Repeat</keyword>
<dbReference type="InterPro" id="IPR013766">
    <property type="entry name" value="Thioredoxin_domain"/>
</dbReference>
<dbReference type="InterPro" id="IPR019734">
    <property type="entry name" value="TPR_rpt"/>
</dbReference>
<dbReference type="GO" id="GO:0006950">
    <property type="term" value="P:response to stress"/>
    <property type="evidence" value="ECO:0007669"/>
    <property type="project" value="UniProtKB-ARBA"/>
</dbReference>
<dbReference type="HOGENOM" id="CLU_015299_0_1_1"/>
<dbReference type="OMA" id="EARACMH"/>
<dbReference type="AlphaFoldDB" id="M1DLQ2"/>
<dbReference type="InterPro" id="IPR044534">
    <property type="entry name" value="TTL1-4"/>
</dbReference>
<dbReference type="SUPFAM" id="SSF52833">
    <property type="entry name" value="Thioredoxin-like"/>
    <property type="match status" value="1"/>
</dbReference>
<dbReference type="GO" id="GO:0005737">
    <property type="term" value="C:cytoplasm"/>
    <property type="evidence" value="ECO:0000318"/>
    <property type="project" value="GO_Central"/>
</dbReference>
<dbReference type="Pfam" id="PF13181">
    <property type="entry name" value="TPR_8"/>
    <property type="match status" value="1"/>
</dbReference>